<evidence type="ECO:0008006" key="4">
    <source>
        <dbReference type="Google" id="ProtNLM"/>
    </source>
</evidence>
<feature type="chain" id="PRO_5046510593" description="Secreted protein" evidence="1">
    <location>
        <begin position="23"/>
        <end position="174"/>
    </location>
</feature>
<comment type="caution">
    <text evidence="2">The sequence shown here is derived from an EMBL/GenBank/DDBJ whole genome shotgun (WGS) entry which is preliminary data.</text>
</comment>
<reference evidence="2 3" key="1">
    <citation type="submission" date="2023-07" db="EMBL/GenBank/DDBJ databases">
        <title>Sorghum-associated microbial communities from plants grown in Nebraska, USA.</title>
        <authorList>
            <person name="Schachtman D."/>
        </authorList>
    </citation>
    <scope>NUCLEOTIDE SEQUENCE [LARGE SCALE GENOMIC DNA]</scope>
    <source>
        <strain evidence="2 3">BE190</strain>
    </source>
</reference>
<dbReference type="RefSeq" id="WP_310069741.1">
    <property type="nucleotide sequence ID" value="NZ_JAVDVX010000002.1"/>
</dbReference>
<evidence type="ECO:0000256" key="1">
    <source>
        <dbReference type="SAM" id="SignalP"/>
    </source>
</evidence>
<sequence>MGRVFLNYITWVLCVCCASASAQLLPDNKNLNAQSVARWMQSNRDIAPIVQVVDAMHATDAALKAFEALPPAEQDQKINALLKSNNLLESANQITQKHGWKSVGEYMRLSTKLGNAIAAYFLFGDLGKVTEEQEKQLKEKADPAVLAVPKSDIDFIKNNEKALQKYIQAYGAGR</sequence>
<evidence type="ECO:0000313" key="2">
    <source>
        <dbReference type="EMBL" id="MDR7089095.1"/>
    </source>
</evidence>
<protein>
    <recommendedName>
        <fullName evidence="4">Secreted protein</fullName>
    </recommendedName>
</protein>
<keyword evidence="3" id="KW-1185">Reference proteome</keyword>
<dbReference type="Proteomes" id="UP001253595">
    <property type="component" value="Unassembled WGS sequence"/>
</dbReference>
<proteinExistence type="predicted"/>
<gene>
    <name evidence="2" type="ORF">J2X05_001101</name>
</gene>
<accession>A0ABU1UVA6</accession>
<name>A0ABU1UVA6_9GAMM</name>
<organism evidence="2 3">
    <name type="scientific">Cellvibrio fibrivorans</name>
    <dbReference type="NCBI Taxonomy" id="126350"/>
    <lineage>
        <taxon>Bacteria</taxon>
        <taxon>Pseudomonadati</taxon>
        <taxon>Pseudomonadota</taxon>
        <taxon>Gammaproteobacteria</taxon>
        <taxon>Cellvibrionales</taxon>
        <taxon>Cellvibrionaceae</taxon>
        <taxon>Cellvibrio</taxon>
    </lineage>
</organism>
<dbReference type="EMBL" id="JAVDVX010000002">
    <property type="protein sequence ID" value="MDR7089095.1"/>
    <property type="molecule type" value="Genomic_DNA"/>
</dbReference>
<keyword evidence="1" id="KW-0732">Signal</keyword>
<evidence type="ECO:0000313" key="3">
    <source>
        <dbReference type="Proteomes" id="UP001253595"/>
    </source>
</evidence>
<feature type="signal peptide" evidence="1">
    <location>
        <begin position="1"/>
        <end position="22"/>
    </location>
</feature>